<dbReference type="Proteomes" id="UP000001424">
    <property type="component" value="Chromosome"/>
</dbReference>
<dbReference type="HOGENOM" id="CLU_2552157_0_0_4"/>
<keyword evidence="1" id="KW-1133">Transmembrane helix</keyword>
<evidence type="ECO:0000313" key="3">
    <source>
        <dbReference type="Proteomes" id="UP000001424"/>
    </source>
</evidence>
<feature type="transmembrane region" description="Helical" evidence="1">
    <location>
        <begin position="12"/>
        <end position="30"/>
    </location>
</feature>
<feature type="transmembrane region" description="Helical" evidence="1">
    <location>
        <begin position="45"/>
        <end position="65"/>
    </location>
</feature>
<protein>
    <submittedName>
        <fullName evidence="2">Uncharacterized protein</fullName>
    </submittedName>
</protein>
<accession>Q7NZW7</accession>
<keyword evidence="1" id="KW-0812">Transmembrane</keyword>
<reference evidence="2 3" key="1">
    <citation type="journal article" date="2003" name="Proc. Natl. Acad. Sci. U.S.A.">
        <title>The complete genome sequence of Chromobacterium violaceum reveals remarkable and exploitable bacterial adaptability.</title>
        <authorList>
            <person name="Vasconcelos A.T.R."/>
            <person name="de Almeida D.F."/>
            <person name="Almeida F.C."/>
            <person name="de Almeida L.G.P."/>
            <person name="de Almeida R."/>
            <person name="Goncalves J.A.A."/>
            <person name="Andrade E.M."/>
            <person name="Antonio R.V."/>
            <person name="Araripe J."/>
            <person name="de Araujo M.F.F."/>
            <person name="Filho S.A."/>
            <person name="Azevedo V."/>
            <person name="Batista A.J."/>
            <person name="Bataus L.A.M."/>
            <person name="Batista J.S."/>
            <person name="Belo A."/>
            <person name="vander Berg C."/>
            <person name="Blamey J."/>
            <person name="Bogo M."/>
            <person name="Bonato S."/>
            <person name="Bordignon J."/>
            <person name="Brito C.A."/>
            <person name="Brocchi M."/>
            <person name="Burity H.A."/>
            <person name="Camargo A.A."/>
            <person name="Cardoso D.D.P."/>
            <person name="Carneiro N.P."/>
            <person name="Carraro D.M."/>
            <person name="Carvalho C.M.B."/>
            <person name="Cascardo J.C.M."/>
            <person name="Cavada B.S."/>
            <person name="Chueire L.M.O."/>
            <person name="Pasa T.B.C."/>
            <person name="Duran N."/>
            <person name="Fagundes N."/>
            <person name="Falcao C.L."/>
            <person name="Fantinatti F."/>
            <person name="Farias I.P."/>
            <person name="Felipe M.S.S."/>
            <person name="Ferrari L.P."/>
            <person name="Ferro J.A."/>
            <person name="Ferro M.I.T."/>
            <person name="Franco G.R."/>
            <person name="Freitas N.S.A."/>
            <person name="Furlan L.R."/>
            <person name="Gazzinelli R.T."/>
            <person name="Gomes E.A."/>
            <person name="Goncalves P.R."/>
            <person name="Grangeiro T.B."/>
            <person name="Grattapaglia D."/>
            <person name="Grisard E.C."/>
            <person name="Guimaraes C.T."/>
            <person name="Hanna E.S."/>
            <person name="Hungria M."/>
            <person name="Jardim S.N."/>
            <person name="Laurino J."/>
            <person name="Leoi L.C.T."/>
            <person name="Fassarella L."/>
            <person name="Lima A."/>
            <person name="Loureiro M.F."/>
            <person name="Lyra M.C.P."/>
            <person name="Macedo M."/>
            <person name="Madeira H.M.F."/>
            <person name="Manfio G.P."/>
            <person name="Maranhao A.Q."/>
            <person name="Martins W.S."/>
            <person name="di Mauro S.M.Z."/>
            <person name="de Medeiros S.R.B."/>
            <person name="Meissner R.D.V."/>
            <person name="Menck C.F.M."/>
            <person name="Moreira M.A.M."/>
            <person name="Nascimento F.F."/>
            <person name="Nicolas M.F."/>
            <person name="Oliveira J.G."/>
            <person name="Oliveira S.C."/>
            <person name="Paixao R.F.C."/>
            <person name="Parente J.A."/>
            <person name="Pedrosa F.O."/>
            <person name="Pena S.J.D."/>
            <person name="Perreira J.O."/>
            <person name="Perreira M."/>
            <person name="Pinto L.S.R.C."/>
            <person name="Pinto L.S."/>
            <person name="Porto J.I.R."/>
            <person name="Potrich D.P."/>
            <person name="Neto C.E.R."/>
            <person name="Reis A.M.M."/>
            <person name="Rigo L.U."/>
            <person name="Rondinelli E."/>
            <person name="dos Santos E.B.P."/>
            <person name="Santos F.R."/>
            <person name="Schneider M.P.C."/>
            <person name="Seuanez H.N."/>
            <person name="Silva A.M.R."/>
            <person name="da Silva A.L.C."/>
            <person name="Silva D.W."/>
            <person name="Silva R."/>
            <person name="Simoes I.C."/>
            <person name="Simon D."/>
            <person name="Soares C.M.A."/>
            <person name="Soares R.B.A."/>
            <person name="Souza E.M."/>
            <person name="Souza K.R.L."/>
            <person name="Souza R.C."/>
            <person name="Steffens M.B.R."/>
            <person name="Steindel M."/>
            <person name="Teixeira S.R."/>
            <person name="Urmenyi T."/>
            <person name="Vettore A."/>
            <person name="Wassem R."/>
            <person name="Zaha A."/>
            <person name="Simpson A.J.G."/>
        </authorList>
    </citation>
    <scope>NUCLEOTIDE SEQUENCE [LARGE SCALE GENOMIC DNA]</scope>
    <source>
        <strain evidence="3">ATCC 12472 / DSM 30191 / JCM 1249 / NBRC 12614 / NCIMB 9131 / NCTC 9757</strain>
    </source>
</reference>
<dbReference type="AlphaFoldDB" id="Q7NZW7"/>
<dbReference type="KEGG" id="cvi:CV_0802"/>
<keyword evidence="3" id="KW-1185">Reference proteome</keyword>
<dbReference type="EMBL" id="AE016825">
    <property type="protein sequence ID" value="AAQ58478.1"/>
    <property type="molecule type" value="Genomic_DNA"/>
</dbReference>
<evidence type="ECO:0000313" key="2">
    <source>
        <dbReference type="EMBL" id="AAQ58478.1"/>
    </source>
</evidence>
<dbReference type="STRING" id="243365.CV_0802"/>
<gene>
    <name evidence="2" type="ordered locus">CV_0802</name>
</gene>
<proteinExistence type="predicted"/>
<name>Q7NZW7_CHRVO</name>
<organism evidence="2 3">
    <name type="scientific">Chromobacterium violaceum (strain ATCC 12472 / DSM 30191 / JCM 1249 / CCUG 213 / NBRC 12614 / NCIMB 9131 / NCTC 9757 / MK)</name>
    <dbReference type="NCBI Taxonomy" id="243365"/>
    <lineage>
        <taxon>Bacteria</taxon>
        <taxon>Pseudomonadati</taxon>
        <taxon>Pseudomonadota</taxon>
        <taxon>Betaproteobacteria</taxon>
        <taxon>Neisseriales</taxon>
        <taxon>Chromobacteriaceae</taxon>
        <taxon>Chromobacterium</taxon>
    </lineage>
</organism>
<sequence length="82" mass="9600">MLEHRIAKSRFFATLFLKMDIICIFDAIGIVRECSYTQMVRQHNYLIRILYLTVLAFVIIVAPSIRKRMIGNPKIHMTGVCR</sequence>
<evidence type="ECO:0000256" key="1">
    <source>
        <dbReference type="SAM" id="Phobius"/>
    </source>
</evidence>
<keyword evidence="1" id="KW-0472">Membrane</keyword>